<evidence type="ECO:0000313" key="1">
    <source>
        <dbReference type="EMBL" id="NMP02440.1"/>
    </source>
</evidence>
<dbReference type="SUPFAM" id="SSF51182">
    <property type="entry name" value="RmlC-like cupins"/>
    <property type="match status" value="1"/>
</dbReference>
<gene>
    <name evidence="1" type="ORF">HHE94_06860</name>
</gene>
<dbReference type="EMBL" id="JABBYB010000003">
    <property type="protein sequence ID" value="NMP02440.1"/>
    <property type="molecule type" value="Genomic_DNA"/>
</dbReference>
<accession>A0AAP6Y3G0</accession>
<dbReference type="Proteomes" id="UP000549590">
    <property type="component" value="Unassembled WGS sequence"/>
</dbReference>
<protein>
    <submittedName>
        <fullName evidence="1">Uncharacterized protein</fullName>
    </submittedName>
</protein>
<name>A0AAP6Y3G0_9GAMM</name>
<dbReference type="InterPro" id="IPR011051">
    <property type="entry name" value="RmlC_Cupin_sf"/>
</dbReference>
<organism evidence="1 2">
    <name type="scientific">Pseudoalteromonas arctica</name>
    <dbReference type="NCBI Taxonomy" id="394751"/>
    <lineage>
        <taxon>Bacteria</taxon>
        <taxon>Pseudomonadati</taxon>
        <taxon>Pseudomonadota</taxon>
        <taxon>Gammaproteobacteria</taxon>
        <taxon>Alteromonadales</taxon>
        <taxon>Pseudoalteromonadaceae</taxon>
        <taxon>Pseudoalteromonas</taxon>
    </lineage>
</organism>
<evidence type="ECO:0000313" key="2">
    <source>
        <dbReference type="Proteomes" id="UP000549590"/>
    </source>
</evidence>
<comment type="caution">
    <text evidence="1">The sequence shown here is derived from an EMBL/GenBank/DDBJ whole genome shotgun (WGS) entry which is preliminary data.</text>
</comment>
<reference evidence="1 2" key="1">
    <citation type="submission" date="2020-04" db="EMBL/GenBank/DDBJ databases">
        <title>Genome sequencing and assembly of Pseudoalteromonas arctica.</title>
        <authorList>
            <person name="Cook G.M."/>
        </authorList>
    </citation>
    <scope>NUCLEOTIDE SEQUENCE [LARGE SCALE GENOMIC DNA]</scope>
    <source>
        <strain evidence="1 2">NEC-BIFX-2020_001</strain>
    </source>
</reference>
<dbReference type="AlphaFoldDB" id="A0AAP6Y3G0"/>
<proteinExistence type="predicted"/>
<sequence length="231" mass="26466">MTLIELEALASEKLSINNEESRTDFLRLLNTGLLVNVVDNLLGNERELNEVASRSYYHNNGFLKVVLIEKRPKYSVRFHIWPEEAFKAPDIHNHPWDMTGLVLSGSYEWPIYTLDQTSEGSESFDLIECRYLEDYSGHSFHNLDKVILNQVDTLSFQKGDIFQFPQTQYHCVNKKNSQPAESIVITGDSVGLSANVITHREIVCNSISKNSSVESSFLQDKLSSFLERRLF</sequence>
<dbReference type="RefSeq" id="WP_169044096.1">
    <property type="nucleotide sequence ID" value="NZ_JABBYB010000003.1"/>
</dbReference>